<proteinExistence type="predicted"/>
<gene>
    <name evidence="4" type="ORF">H8L67_00975</name>
</gene>
<evidence type="ECO:0000256" key="2">
    <source>
        <dbReference type="ARBA" id="ARBA00023002"/>
    </source>
</evidence>
<dbReference type="InterPro" id="IPR036188">
    <property type="entry name" value="FAD/NAD-bd_sf"/>
</dbReference>
<dbReference type="PRINTS" id="PR00469">
    <property type="entry name" value="PNDRDTASEII"/>
</dbReference>
<dbReference type="InterPro" id="IPR050097">
    <property type="entry name" value="Ferredoxin-NADP_redctase_2"/>
</dbReference>
<evidence type="ECO:0000256" key="1">
    <source>
        <dbReference type="ARBA" id="ARBA00022630"/>
    </source>
</evidence>
<dbReference type="Gene3D" id="3.50.50.60">
    <property type="entry name" value="FAD/NAD(P)-binding domain"/>
    <property type="match status" value="2"/>
</dbReference>
<organism evidence="4 5">
    <name type="scientific">Lysobacter soyae</name>
    <dbReference type="NCBI Taxonomy" id="2764185"/>
    <lineage>
        <taxon>Bacteria</taxon>
        <taxon>Pseudomonadati</taxon>
        <taxon>Pseudomonadota</taxon>
        <taxon>Gammaproteobacteria</taxon>
        <taxon>Lysobacterales</taxon>
        <taxon>Lysobacteraceae</taxon>
        <taxon>Lysobacter</taxon>
    </lineage>
</organism>
<dbReference type="InterPro" id="IPR023753">
    <property type="entry name" value="FAD/NAD-binding_dom"/>
</dbReference>
<evidence type="ECO:0000313" key="4">
    <source>
        <dbReference type="EMBL" id="QYR53127.1"/>
    </source>
</evidence>
<dbReference type="EMBL" id="CP080544">
    <property type="protein sequence ID" value="QYR53127.1"/>
    <property type="molecule type" value="Genomic_DNA"/>
</dbReference>
<accession>A0ABX8WQM0</accession>
<name>A0ABX8WQM0_9GAMM</name>
<reference evidence="4 5" key="1">
    <citation type="submission" date="2021-08" db="EMBL/GenBank/DDBJ databases">
        <title>Lysobacter sp. strain CJ11 Genome sequencing and assembly.</title>
        <authorList>
            <person name="Kim I."/>
        </authorList>
    </citation>
    <scope>NUCLEOTIDE SEQUENCE [LARGE SCALE GENOMIC DNA]</scope>
    <source>
        <strain evidence="4 5">CJ11</strain>
    </source>
</reference>
<dbReference type="Proteomes" id="UP000824755">
    <property type="component" value="Chromosome"/>
</dbReference>
<feature type="domain" description="FAD/NAD(P)-binding" evidence="3">
    <location>
        <begin position="16"/>
        <end position="295"/>
    </location>
</feature>
<keyword evidence="1" id="KW-0285">Flavoprotein</keyword>
<keyword evidence="2" id="KW-0560">Oxidoreductase</keyword>
<evidence type="ECO:0000313" key="5">
    <source>
        <dbReference type="Proteomes" id="UP000824755"/>
    </source>
</evidence>
<dbReference type="SUPFAM" id="SSF51905">
    <property type="entry name" value="FAD/NAD(P)-binding domain"/>
    <property type="match status" value="1"/>
</dbReference>
<evidence type="ECO:0000259" key="3">
    <source>
        <dbReference type="Pfam" id="PF07992"/>
    </source>
</evidence>
<sequence>MNSSASSKPAGAEPLHDVLIIGAGPAGLTAATYLARYRRDIVVVDAGKSRARWIPTSHNCPGFPLGVEGDQLLKCYRDQAANYGVAVTDGCIARLEKLADEAFCATAEDGRRWQARFVILASGVVDEMPAMQGLTEAIDCQAIRLCAVCDAYEASDAHIAVLAPVDEGIRHALFLRSYSERVCVLPTDAEAPDPDLKAEADAANVAIRAPATAMALKEGKTEVSFGDGASALFDTVYPVLGSVAQSGLALALGAKHDDNDELVVGADLETSVPGLYAIGDVVSALNQISVAVGHAAVAATAIHRRLARNFRENQDA</sequence>
<keyword evidence="5" id="KW-1185">Reference proteome</keyword>
<dbReference type="RefSeq" id="WP_220379945.1">
    <property type="nucleotide sequence ID" value="NZ_CP080544.1"/>
</dbReference>
<protein>
    <submittedName>
        <fullName evidence="4">NAD(P)/FAD-dependent oxidoreductase</fullName>
    </submittedName>
</protein>
<dbReference type="Pfam" id="PF07992">
    <property type="entry name" value="Pyr_redox_2"/>
    <property type="match status" value="1"/>
</dbReference>
<dbReference type="PRINTS" id="PR00368">
    <property type="entry name" value="FADPNR"/>
</dbReference>
<dbReference type="PANTHER" id="PTHR48105">
    <property type="entry name" value="THIOREDOXIN REDUCTASE 1-RELATED-RELATED"/>
    <property type="match status" value="1"/>
</dbReference>